<protein>
    <submittedName>
        <fullName evidence="1">Uncharacterized protein</fullName>
    </submittedName>
</protein>
<proteinExistence type="predicted"/>
<gene>
    <name evidence="1" type="ORF">R1flu_013345</name>
</gene>
<accession>A0ABD1YGK9</accession>
<evidence type="ECO:0000313" key="2">
    <source>
        <dbReference type="Proteomes" id="UP001605036"/>
    </source>
</evidence>
<dbReference type="EMBL" id="JBHFFA010000004">
    <property type="protein sequence ID" value="KAL2628659.1"/>
    <property type="molecule type" value="Genomic_DNA"/>
</dbReference>
<keyword evidence="2" id="KW-1185">Reference proteome</keyword>
<dbReference type="Proteomes" id="UP001605036">
    <property type="component" value="Unassembled WGS sequence"/>
</dbReference>
<organism evidence="1 2">
    <name type="scientific">Riccia fluitans</name>
    <dbReference type="NCBI Taxonomy" id="41844"/>
    <lineage>
        <taxon>Eukaryota</taxon>
        <taxon>Viridiplantae</taxon>
        <taxon>Streptophyta</taxon>
        <taxon>Embryophyta</taxon>
        <taxon>Marchantiophyta</taxon>
        <taxon>Marchantiopsida</taxon>
        <taxon>Marchantiidae</taxon>
        <taxon>Marchantiales</taxon>
        <taxon>Ricciaceae</taxon>
        <taxon>Riccia</taxon>
    </lineage>
</organism>
<name>A0ABD1YGK9_9MARC</name>
<comment type="caution">
    <text evidence="1">The sequence shown here is derived from an EMBL/GenBank/DDBJ whole genome shotgun (WGS) entry which is preliminary data.</text>
</comment>
<dbReference type="AlphaFoldDB" id="A0ABD1YGK9"/>
<reference evidence="1 2" key="1">
    <citation type="submission" date="2024-09" db="EMBL/GenBank/DDBJ databases">
        <title>Chromosome-scale assembly of Riccia fluitans.</title>
        <authorList>
            <person name="Paukszto L."/>
            <person name="Sawicki J."/>
            <person name="Karawczyk K."/>
            <person name="Piernik-Szablinska J."/>
            <person name="Szczecinska M."/>
            <person name="Mazdziarz M."/>
        </authorList>
    </citation>
    <scope>NUCLEOTIDE SEQUENCE [LARGE SCALE GENOMIC DNA]</scope>
    <source>
        <strain evidence="1">Rf_01</strain>
        <tissue evidence="1">Aerial parts of the thallus</tissue>
    </source>
</reference>
<sequence length="119" mass="13377">MPNSTGADAAAVTDPFIPQIELHIYLCVKKLYNIIHVVFVKPMFTVLEVRVHASDVPAISKLDGSWYEPADEAASELLIWLSSVASPAMRHDGHREIPVKQELQRDREAVMHGYKPERS</sequence>
<evidence type="ECO:0000313" key="1">
    <source>
        <dbReference type="EMBL" id="KAL2628659.1"/>
    </source>
</evidence>